<protein>
    <submittedName>
        <fullName evidence="1">Uncharacterized protein</fullName>
    </submittedName>
</protein>
<accession>A0A2Z4QFW5</accession>
<organism evidence="1 2">
    <name type="scientific">Ruegeria phage vB_RpoP-V12</name>
    <dbReference type="NCBI Taxonomy" id="2218611"/>
    <lineage>
        <taxon>Viruses</taxon>
        <taxon>Duplodnaviria</taxon>
        <taxon>Heunggongvirae</taxon>
        <taxon>Uroviricota</taxon>
        <taxon>Caudoviricetes</taxon>
        <taxon>Schitoviridae</taxon>
        <taxon>Rhodovirinae</taxon>
        <taxon>Aorunvirus</taxon>
        <taxon>Aorunvirus V12</taxon>
    </lineage>
</organism>
<dbReference type="EMBL" id="MH015250">
    <property type="protein sequence ID" value="AWY08824.1"/>
    <property type="molecule type" value="Genomic_DNA"/>
</dbReference>
<evidence type="ECO:0000313" key="1">
    <source>
        <dbReference type="EMBL" id="AWY08824.1"/>
    </source>
</evidence>
<proteinExistence type="predicted"/>
<name>A0A2Z4QFW5_9CAUD</name>
<evidence type="ECO:0000313" key="2">
    <source>
        <dbReference type="Proteomes" id="UP000251856"/>
    </source>
</evidence>
<dbReference type="Proteomes" id="UP000251856">
    <property type="component" value="Segment"/>
</dbReference>
<reference evidence="1 2" key="1">
    <citation type="submission" date="2018-03" db="EMBL/GenBank/DDBJ databases">
        <title>Diverse roseophages infecting R. pomeroyi DSS-3.</title>
        <authorList>
            <person name="Zhan Y."/>
            <person name="Chen F."/>
            <person name="Wommack E.K."/>
            <person name="Nasko D."/>
        </authorList>
    </citation>
    <scope>NUCLEOTIDE SEQUENCE [LARGE SCALE GENOMIC DNA]</scope>
</reference>
<gene>
    <name evidence="1" type="ORF">vBRpoPV12_37</name>
</gene>
<keyword evidence="2" id="KW-1185">Reference proteome</keyword>
<sequence>MAEQRALVLIDGQIQELPIGDTLTGASGSTMVQTEITDVAYSTVNGDFSGNVIRRMNNGSAQTITIEPSMTGGQPVTFIRVGTGAVSFAAGAGVTIHSAGGNLSIADRYGSATLVPDATTADTYYLIGNLTT</sequence>